<evidence type="ECO:0000313" key="3">
    <source>
        <dbReference type="Proteomes" id="UP000628463"/>
    </source>
</evidence>
<sequence length="446" mass="50681">MTIKSDSFNKNKTTIKKSDSVLSIMELILQCVLFESFILMEYMGVFLINDSRVYMCLWVIPAVIFAYYTRRKIKKFNLFMLCNIAIFAVSVVMSGNDSELFANMLCAILICAYSIWQKNNTVQRYSTENLIVQDGKTIDDAKKALAKMYAGEDIHVVFIAAPAFGYLVGYWRNVLPLMYIELTLCILFVVLKIIYNNMSHLNNVLSLNSKKNDFPAKQMKQVNTFITAASAILILFGMLIFYNGRYGGLFGVIGSSVTGVVRILVKGFLWLLGKSGPESSNTPQMDDETQEDIEDAMQRELEYPDSPIMQALFEGMVFAIIIAMIIAIIYMIRTYVKTFNKTKKLGSDYIEYISPDDENVRADKDVSKVKTKEPREVRSVRKLYKKHILKGTGGKAPDETVLPSVLTTENITADSELSEKITAVYEKARYSREQITKEEKDIFNNL</sequence>
<keyword evidence="1" id="KW-0472">Membrane</keyword>
<protein>
    <recommendedName>
        <fullName evidence="4">DUF4129 domain-containing protein</fullName>
    </recommendedName>
</protein>
<evidence type="ECO:0008006" key="4">
    <source>
        <dbReference type="Google" id="ProtNLM"/>
    </source>
</evidence>
<accession>A0ABR7G1E5</accession>
<dbReference type="RefSeq" id="WP_186837064.1">
    <property type="nucleotide sequence ID" value="NZ_JACOPD010000006.1"/>
</dbReference>
<proteinExistence type="predicted"/>
<feature type="transmembrane region" description="Helical" evidence="1">
    <location>
        <begin position="222"/>
        <end position="242"/>
    </location>
</feature>
<feature type="transmembrane region" description="Helical" evidence="1">
    <location>
        <begin position="177"/>
        <end position="195"/>
    </location>
</feature>
<gene>
    <name evidence="2" type="ORF">H8S01_09815</name>
</gene>
<dbReference type="EMBL" id="JACOPD010000006">
    <property type="protein sequence ID" value="MBC5681257.1"/>
    <property type="molecule type" value="Genomic_DNA"/>
</dbReference>
<keyword evidence="1" id="KW-1133">Transmembrane helix</keyword>
<reference evidence="2 3" key="1">
    <citation type="submission" date="2020-08" db="EMBL/GenBank/DDBJ databases">
        <title>Genome public.</title>
        <authorList>
            <person name="Liu C."/>
            <person name="Sun Q."/>
        </authorList>
    </citation>
    <scope>NUCLEOTIDE SEQUENCE [LARGE SCALE GENOMIC DNA]</scope>
    <source>
        <strain evidence="2 3">NSJ-43</strain>
    </source>
</reference>
<dbReference type="Proteomes" id="UP000628463">
    <property type="component" value="Unassembled WGS sequence"/>
</dbReference>
<keyword evidence="1" id="KW-0812">Transmembrane</keyword>
<evidence type="ECO:0000313" key="2">
    <source>
        <dbReference type="EMBL" id="MBC5681257.1"/>
    </source>
</evidence>
<feature type="transmembrane region" description="Helical" evidence="1">
    <location>
        <begin position="311"/>
        <end position="332"/>
    </location>
</feature>
<feature type="transmembrane region" description="Helical" evidence="1">
    <location>
        <begin position="21"/>
        <end position="40"/>
    </location>
</feature>
<feature type="transmembrane region" description="Helical" evidence="1">
    <location>
        <begin position="100"/>
        <end position="116"/>
    </location>
</feature>
<feature type="transmembrane region" description="Helical" evidence="1">
    <location>
        <begin position="248"/>
        <end position="265"/>
    </location>
</feature>
<organism evidence="2 3">
    <name type="scientific">Lachnospira hominis</name>
    <name type="common">ex Liu et al. 2021</name>
    <dbReference type="NCBI Taxonomy" id="2763051"/>
    <lineage>
        <taxon>Bacteria</taxon>
        <taxon>Bacillati</taxon>
        <taxon>Bacillota</taxon>
        <taxon>Clostridia</taxon>
        <taxon>Lachnospirales</taxon>
        <taxon>Lachnospiraceae</taxon>
        <taxon>Lachnospira</taxon>
    </lineage>
</organism>
<name>A0ABR7G1E5_9FIRM</name>
<feature type="transmembrane region" description="Helical" evidence="1">
    <location>
        <begin position="52"/>
        <end position="69"/>
    </location>
</feature>
<feature type="transmembrane region" description="Helical" evidence="1">
    <location>
        <begin position="76"/>
        <end position="94"/>
    </location>
</feature>
<keyword evidence="3" id="KW-1185">Reference proteome</keyword>
<comment type="caution">
    <text evidence="2">The sequence shown here is derived from an EMBL/GenBank/DDBJ whole genome shotgun (WGS) entry which is preliminary data.</text>
</comment>
<evidence type="ECO:0000256" key="1">
    <source>
        <dbReference type="SAM" id="Phobius"/>
    </source>
</evidence>